<dbReference type="GeneID" id="27329195"/>
<protein>
    <submittedName>
        <fullName evidence="1">Uncharacterized protein</fullName>
    </submittedName>
</protein>
<gene>
    <name evidence="1" type="ORF">PV08_02112</name>
</gene>
<sequence length="77" mass="8924">MAEKHVTITKLFETFTVEQIANILALSLLFQYLIRLEQLVDGMTTAQQWCKETLFDESQAQHVLDLENSKKDKVDHS</sequence>
<reference evidence="1 2" key="1">
    <citation type="submission" date="2015-01" db="EMBL/GenBank/DDBJ databases">
        <title>The Genome Sequence of Exophiala spinifera CBS89968.</title>
        <authorList>
            <consortium name="The Broad Institute Genomics Platform"/>
            <person name="Cuomo C."/>
            <person name="de Hoog S."/>
            <person name="Gorbushina A."/>
            <person name="Stielow B."/>
            <person name="Teixiera M."/>
            <person name="Abouelleil A."/>
            <person name="Chapman S.B."/>
            <person name="Priest M."/>
            <person name="Young S.K."/>
            <person name="Wortman J."/>
            <person name="Nusbaum C."/>
            <person name="Birren B."/>
        </authorList>
    </citation>
    <scope>NUCLEOTIDE SEQUENCE [LARGE SCALE GENOMIC DNA]</scope>
    <source>
        <strain evidence="1 2">CBS 89968</strain>
    </source>
</reference>
<dbReference type="HOGENOM" id="CLU_2638090_0_0_1"/>
<dbReference type="OrthoDB" id="3259529at2759"/>
<dbReference type="AlphaFoldDB" id="A0A0D2A9W9"/>
<name>A0A0D2A9W9_9EURO</name>
<dbReference type="VEuPathDB" id="FungiDB:PV08_02112"/>
<dbReference type="RefSeq" id="XP_016241748.1">
    <property type="nucleotide sequence ID" value="XM_016376472.1"/>
</dbReference>
<accession>A0A0D2A9W9</accession>
<evidence type="ECO:0000313" key="2">
    <source>
        <dbReference type="Proteomes" id="UP000053328"/>
    </source>
</evidence>
<dbReference type="EMBL" id="KN847492">
    <property type="protein sequence ID" value="KIW21532.1"/>
    <property type="molecule type" value="Genomic_DNA"/>
</dbReference>
<proteinExistence type="predicted"/>
<dbReference type="Proteomes" id="UP000053328">
    <property type="component" value="Unassembled WGS sequence"/>
</dbReference>
<evidence type="ECO:0000313" key="1">
    <source>
        <dbReference type="EMBL" id="KIW21532.1"/>
    </source>
</evidence>
<keyword evidence="2" id="KW-1185">Reference proteome</keyword>
<organism evidence="1 2">
    <name type="scientific">Exophiala spinifera</name>
    <dbReference type="NCBI Taxonomy" id="91928"/>
    <lineage>
        <taxon>Eukaryota</taxon>
        <taxon>Fungi</taxon>
        <taxon>Dikarya</taxon>
        <taxon>Ascomycota</taxon>
        <taxon>Pezizomycotina</taxon>
        <taxon>Eurotiomycetes</taxon>
        <taxon>Chaetothyriomycetidae</taxon>
        <taxon>Chaetothyriales</taxon>
        <taxon>Herpotrichiellaceae</taxon>
        <taxon>Exophiala</taxon>
    </lineage>
</organism>